<dbReference type="PANTHER" id="PTHR35149">
    <property type="entry name" value="SLL5132 PROTEIN"/>
    <property type="match status" value="1"/>
</dbReference>
<evidence type="ECO:0000313" key="3">
    <source>
        <dbReference type="EMBL" id="UOE26322.1"/>
    </source>
</evidence>
<gene>
    <name evidence="3" type="ORF">MTP13_00660</name>
</gene>
<evidence type="ECO:0000259" key="1">
    <source>
        <dbReference type="Pfam" id="PF03235"/>
    </source>
</evidence>
<evidence type="ECO:0000313" key="4">
    <source>
        <dbReference type="Proteomes" id="UP000831304"/>
    </source>
</evidence>
<sequence length="546" mass="61854">MADTTQFDHDRISHLLADRLLEVPPFQRSYSWDEGNVADFLTDLETARHKGAPYFLGTVVFANDEGNSRQQIVDGQQRLTTTAILLIAIRDCLRDFKKDKAAAHVDETYLRGYDLEAEELVERIVLNPDDQPVYDLLLARSPLPEAGESRLADAYRQAVSYLKELAPTEKDYRKLINITTQLDDSVQVLVAVASDLPEAYVIFETLNDRGADLTTADLLKNYLFSQAKQNFNYVQAVWTKVSAEFDRPEEFVKFIRYDYMSRNGHVTARNLYKAMQDDIGTGPSKAKIYIQRLDEARGVYLALKDVDNALWESLDFDMRDSVLALRRFGLESSYPLILAAFATWKDDRIRAARLFIKVTNWSIRALFGGRLGGSVAEQAFSNAAKQVSEGRAKNQDDVKGLLGAIVVEDPEFVADFRRYGNVSIPRAKYLLAMLERAHRTRSSEPLDGLPDWASRTVTLEHLMPRTEAKSNEVKLGYVETLGNMALLEKTLNKDLEDRPFHEKTAVYSRSTFHVTNELATEESWTKADVDRRMAALAKLAPMAWPG</sequence>
<dbReference type="InterPro" id="IPR011089">
    <property type="entry name" value="GmrSD_C"/>
</dbReference>
<keyword evidence="4" id="KW-1185">Reference proteome</keyword>
<dbReference type="EMBL" id="CP094533">
    <property type="protein sequence ID" value="UOE26322.1"/>
    <property type="molecule type" value="Genomic_DNA"/>
</dbReference>
<dbReference type="Pfam" id="PF07510">
    <property type="entry name" value="GmrSD_C"/>
    <property type="match status" value="1"/>
</dbReference>
<feature type="domain" description="GmrSD restriction endonucleases C-terminal" evidence="2">
    <location>
        <begin position="419"/>
        <end position="538"/>
    </location>
</feature>
<keyword evidence="3" id="KW-0378">Hydrolase</keyword>
<dbReference type="RefSeq" id="WP_243569152.1">
    <property type="nucleotide sequence ID" value="NZ_BAAARD010000005.1"/>
</dbReference>
<protein>
    <submittedName>
        <fullName evidence="3">DUF262 domain-containing HNH endonuclease family protein</fullName>
    </submittedName>
</protein>
<proteinExistence type="predicted"/>
<reference evidence="3 4" key="1">
    <citation type="submission" date="2022-03" db="EMBL/GenBank/DDBJ databases">
        <title>Agromyces sp. isolated from the gut of P. brevitarsis seulensis larvae.</title>
        <authorList>
            <person name="Won M."/>
            <person name="Kwon S.-W."/>
        </authorList>
    </citation>
    <scope>NUCLEOTIDE SEQUENCE [LARGE SCALE GENOMIC DNA]</scope>
    <source>
        <strain evidence="3 4">KACC 16215</strain>
    </source>
</reference>
<evidence type="ECO:0000259" key="2">
    <source>
        <dbReference type="Pfam" id="PF07510"/>
    </source>
</evidence>
<keyword evidence="3" id="KW-0540">Nuclease</keyword>
<dbReference type="Pfam" id="PF03235">
    <property type="entry name" value="GmrSD_N"/>
    <property type="match status" value="1"/>
</dbReference>
<accession>A0ABY4AT11</accession>
<dbReference type="InterPro" id="IPR004919">
    <property type="entry name" value="GmrSD_N"/>
</dbReference>
<name>A0ABY4AT11_9MICO</name>
<feature type="domain" description="GmrSD restriction endonucleases N-terminal" evidence="1">
    <location>
        <begin position="13"/>
        <end position="224"/>
    </location>
</feature>
<organism evidence="3 4">
    <name type="scientific">Agromyces soli</name>
    <dbReference type="NCBI Taxonomy" id="659012"/>
    <lineage>
        <taxon>Bacteria</taxon>
        <taxon>Bacillati</taxon>
        <taxon>Actinomycetota</taxon>
        <taxon>Actinomycetes</taxon>
        <taxon>Micrococcales</taxon>
        <taxon>Microbacteriaceae</taxon>
        <taxon>Agromyces</taxon>
    </lineage>
</organism>
<keyword evidence="3" id="KW-0255">Endonuclease</keyword>
<dbReference type="Proteomes" id="UP000831304">
    <property type="component" value="Chromosome"/>
</dbReference>
<dbReference type="GO" id="GO:0004519">
    <property type="term" value="F:endonuclease activity"/>
    <property type="evidence" value="ECO:0007669"/>
    <property type="project" value="UniProtKB-KW"/>
</dbReference>
<dbReference type="PANTHER" id="PTHR35149:SF1">
    <property type="entry name" value="DUF5655 DOMAIN-CONTAINING PROTEIN"/>
    <property type="match status" value="1"/>
</dbReference>